<comment type="caution">
    <text evidence="3">The sequence shown here is derived from an EMBL/GenBank/DDBJ whole genome shotgun (WGS) entry which is preliminary data.</text>
</comment>
<dbReference type="Gene3D" id="3.30.160.60">
    <property type="entry name" value="Classic Zinc Finger"/>
    <property type="match status" value="1"/>
</dbReference>
<dbReference type="PANTHER" id="PTHR47487:SF8">
    <property type="entry name" value="OS08G0270900 PROTEIN"/>
    <property type="match status" value="1"/>
</dbReference>
<dbReference type="SMART" id="SM00451">
    <property type="entry name" value="ZnF_U1"/>
    <property type="match status" value="1"/>
</dbReference>
<dbReference type="Pfam" id="PF12874">
    <property type="entry name" value="zf-met"/>
    <property type="match status" value="1"/>
</dbReference>
<dbReference type="Proteomes" id="UP001415857">
    <property type="component" value="Unassembled WGS sequence"/>
</dbReference>
<feature type="domain" description="U1-type" evidence="2">
    <location>
        <begin position="34"/>
        <end position="68"/>
    </location>
</feature>
<sequence length="105" mass="11704">MNPTLSKTKREAIVSETAGASELPVVGMKKKKKSQEWSCTLCHVSATCEQGLKDHLQGKKHKKAAFDLKVRNTSRQGKKSKGKERGKRRGKKKRTSRARVEKNGA</sequence>
<gene>
    <name evidence="3" type="ORF">L1049_004394</name>
</gene>
<proteinExistence type="predicted"/>
<dbReference type="AlphaFoldDB" id="A0AAP0RTS0"/>
<reference evidence="3 4" key="1">
    <citation type="journal article" date="2024" name="Plant J.">
        <title>Genome sequences and population genomics reveal climatic adaptation and genomic divergence between two closely related sweetgum species.</title>
        <authorList>
            <person name="Xu W.Q."/>
            <person name="Ren C.Q."/>
            <person name="Zhang X.Y."/>
            <person name="Comes H.P."/>
            <person name="Liu X.H."/>
            <person name="Li Y.G."/>
            <person name="Kettle C.J."/>
            <person name="Jalonen R."/>
            <person name="Gaisberger H."/>
            <person name="Ma Y.Z."/>
            <person name="Qiu Y.X."/>
        </authorList>
    </citation>
    <scope>NUCLEOTIDE SEQUENCE [LARGE SCALE GENOMIC DNA]</scope>
    <source>
        <strain evidence="3">Hangzhou</strain>
    </source>
</reference>
<dbReference type="InterPro" id="IPR013087">
    <property type="entry name" value="Znf_C2H2_type"/>
</dbReference>
<accession>A0AAP0RTS0</accession>
<dbReference type="InterPro" id="IPR003604">
    <property type="entry name" value="Matrin/U1-like-C_Znf_C2H2"/>
</dbReference>
<dbReference type="PANTHER" id="PTHR47487">
    <property type="entry name" value="OS06G0651300 PROTEIN-RELATED"/>
    <property type="match status" value="1"/>
</dbReference>
<protein>
    <recommendedName>
        <fullName evidence="2">U1-type domain-containing protein</fullName>
    </recommendedName>
</protein>
<organism evidence="3 4">
    <name type="scientific">Liquidambar formosana</name>
    <name type="common">Formosan gum</name>
    <dbReference type="NCBI Taxonomy" id="63359"/>
    <lineage>
        <taxon>Eukaryota</taxon>
        <taxon>Viridiplantae</taxon>
        <taxon>Streptophyta</taxon>
        <taxon>Embryophyta</taxon>
        <taxon>Tracheophyta</taxon>
        <taxon>Spermatophyta</taxon>
        <taxon>Magnoliopsida</taxon>
        <taxon>eudicotyledons</taxon>
        <taxon>Gunneridae</taxon>
        <taxon>Pentapetalae</taxon>
        <taxon>Saxifragales</taxon>
        <taxon>Altingiaceae</taxon>
        <taxon>Liquidambar</taxon>
    </lineage>
</organism>
<evidence type="ECO:0000313" key="3">
    <source>
        <dbReference type="EMBL" id="KAK9281491.1"/>
    </source>
</evidence>
<evidence type="ECO:0000259" key="2">
    <source>
        <dbReference type="SMART" id="SM00451"/>
    </source>
</evidence>
<dbReference type="EMBL" id="JBBPBK010000007">
    <property type="protein sequence ID" value="KAK9281491.1"/>
    <property type="molecule type" value="Genomic_DNA"/>
</dbReference>
<dbReference type="GO" id="GO:0003676">
    <property type="term" value="F:nucleic acid binding"/>
    <property type="evidence" value="ECO:0007669"/>
    <property type="project" value="InterPro"/>
</dbReference>
<dbReference type="GO" id="GO:0008270">
    <property type="term" value="F:zinc ion binding"/>
    <property type="evidence" value="ECO:0007669"/>
    <property type="project" value="InterPro"/>
</dbReference>
<keyword evidence="4" id="KW-1185">Reference proteome</keyword>
<evidence type="ECO:0000313" key="4">
    <source>
        <dbReference type="Proteomes" id="UP001415857"/>
    </source>
</evidence>
<dbReference type="SUPFAM" id="SSF57667">
    <property type="entry name" value="beta-beta-alpha zinc fingers"/>
    <property type="match status" value="1"/>
</dbReference>
<name>A0AAP0RTS0_LIQFO</name>
<feature type="compositionally biased region" description="Basic residues" evidence="1">
    <location>
        <begin position="76"/>
        <end position="97"/>
    </location>
</feature>
<feature type="region of interest" description="Disordered" evidence="1">
    <location>
        <begin position="57"/>
        <end position="105"/>
    </location>
</feature>
<dbReference type="InterPro" id="IPR036236">
    <property type="entry name" value="Znf_C2H2_sf"/>
</dbReference>
<evidence type="ECO:0000256" key="1">
    <source>
        <dbReference type="SAM" id="MobiDB-lite"/>
    </source>
</evidence>